<organism>
    <name type="scientific">Physcomitrium patens</name>
    <name type="common">Spreading-leaved earth moss</name>
    <name type="synonym">Physcomitrella patens</name>
    <dbReference type="NCBI Taxonomy" id="3218"/>
    <lineage>
        <taxon>Eukaryota</taxon>
        <taxon>Viridiplantae</taxon>
        <taxon>Streptophyta</taxon>
        <taxon>Embryophyta</taxon>
        <taxon>Bryophyta</taxon>
        <taxon>Bryophytina</taxon>
        <taxon>Bryopsida</taxon>
        <taxon>Funariidae</taxon>
        <taxon>Funariales</taxon>
        <taxon>Funariaceae</taxon>
        <taxon>Physcomitrium</taxon>
    </lineage>
</organism>
<sequence>MGKREIPSKLDRTNMLGDGEQSWVDPGSYHDHCFFNGNENGTENLKSVFLMSMVPLEDEMRNTQQLGGHRTQKRRNASMSELTTPPAETFGDLFKPSSFEQAWTGRTSPAILATYQLETNSKLPAPFEQNTGNFILAQKTTPASVRAIACASVPRLTCPRGQIPGAEAHWAAQSGRADSFPPDRRELRSL</sequence>
<feature type="region of interest" description="Disordered" evidence="1">
    <location>
        <begin position="64"/>
        <end position="89"/>
    </location>
</feature>
<gene>
    <name evidence="2" type="ORF">PHYPADRAFT_102711</name>
</gene>
<dbReference type="EMBL" id="DS545534">
    <property type="protein sequence ID" value="EDQ49052.1"/>
    <property type="molecule type" value="Genomic_DNA"/>
</dbReference>
<evidence type="ECO:0000256" key="1">
    <source>
        <dbReference type="SAM" id="MobiDB-lite"/>
    </source>
</evidence>
<evidence type="ECO:0000313" key="2">
    <source>
        <dbReference type="EMBL" id="EDQ49052.1"/>
    </source>
</evidence>
<dbReference type="AlphaFoldDB" id="A9U5K2"/>
<protein>
    <submittedName>
        <fullName evidence="2">Predicted protein</fullName>
    </submittedName>
</protein>
<accession>A9U5K2</accession>
<proteinExistence type="predicted"/>
<name>A9U5K2_PHYPA</name>
<reference evidence="2" key="1">
    <citation type="journal article" date="2008" name="Science">
        <title>The Physcomitrella genome reveals evolutionary insights into the conquest of land by plants.</title>
        <authorList>
            <person name="Rensing S."/>
            <person name="Lang D."/>
            <person name="Zimmer A."/>
            <person name="Terry A."/>
            <person name="Salamov A."/>
            <person name="Shapiro H."/>
            <person name="Nishiyama T."/>
            <person name="Perroud P.-F."/>
            <person name="Lindquist E."/>
            <person name="Kamisugi Y."/>
            <person name="Tanahashi T."/>
            <person name="Sakakibara K."/>
            <person name="Fujita T."/>
            <person name="Oishi K."/>
            <person name="Shin-I T."/>
            <person name="Kuroki Y."/>
            <person name="Toyoda A."/>
            <person name="Suzuki Y."/>
            <person name="Hashimoto A."/>
            <person name="Yamaguchi K."/>
            <person name="Sugano A."/>
            <person name="Kohara Y."/>
            <person name="Fujiyama A."/>
            <person name="Anterola A."/>
            <person name="Aoki S."/>
            <person name="Ashton N."/>
            <person name="Barbazuk W.B."/>
            <person name="Barker E."/>
            <person name="Bennetzen J."/>
            <person name="Bezanilla M."/>
            <person name="Blankenship R."/>
            <person name="Cho S.H."/>
            <person name="Dutcher S."/>
            <person name="Estelle M."/>
            <person name="Fawcett J.A."/>
            <person name="Gundlach H."/>
            <person name="Hanada K."/>
            <person name="Heyl A."/>
            <person name="Hicks K.A."/>
            <person name="Hugh J."/>
            <person name="Lohr M."/>
            <person name="Mayer K."/>
            <person name="Melkozernov A."/>
            <person name="Murata T."/>
            <person name="Nelson D."/>
            <person name="Pils B."/>
            <person name="Prigge M."/>
            <person name="Reiss B."/>
            <person name="Renner T."/>
            <person name="Rombauts S."/>
            <person name="Rushton P."/>
            <person name="Sanderfoot A."/>
            <person name="Schween G."/>
            <person name="Shiu S.-H."/>
            <person name="Stueber K."/>
            <person name="Theodoulou F.L."/>
            <person name="Tu H."/>
            <person name="Van de Peer Y."/>
            <person name="Verrier P.J."/>
            <person name="Waters E."/>
            <person name="Wood A."/>
            <person name="Yang L."/>
            <person name="Cove D."/>
            <person name="Cuming A."/>
            <person name="Hasebe M."/>
            <person name="Lucas S."/>
            <person name="Mishler D.B."/>
            <person name="Reski R."/>
            <person name="Grigoriev I."/>
            <person name="Quatrano R.S."/>
            <person name="Boore J.L."/>
        </authorList>
    </citation>
    <scope>NUCLEOTIDE SEQUENCE [LARGE SCALE GENOMIC DNA]</scope>
</reference>